<dbReference type="InterPro" id="IPR050109">
    <property type="entry name" value="HTH-type_TetR-like_transc_reg"/>
</dbReference>
<dbReference type="InterPro" id="IPR009057">
    <property type="entry name" value="Homeodomain-like_sf"/>
</dbReference>
<dbReference type="GO" id="GO:0000976">
    <property type="term" value="F:transcription cis-regulatory region binding"/>
    <property type="evidence" value="ECO:0007669"/>
    <property type="project" value="TreeGrafter"/>
</dbReference>
<dbReference type="Proteomes" id="UP000017746">
    <property type="component" value="Chromosome"/>
</dbReference>
<dbReference type="InterPro" id="IPR001647">
    <property type="entry name" value="HTH_TetR"/>
</dbReference>
<proteinExistence type="predicted"/>
<accession>U5W1P6</accession>
<dbReference type="KEGG" id="afs:AFR_24335"/>
<dbReference type="eggNOG" id="COG1309">
    <property type="taxonomic scope" value="Bacteria"/>
</dbReference>
<sequence>MTSRAESAAATRQALLDAAAELLDDGGLEAVTLRAVGGRAGVTRGAPYRHFPDKESLLIAIGTQAWDRLGDRIHAARADPELSPADRLRGGLTALIGLARTQPHLYQLMFSNPPGDPAALARAAQRSQIEFLAIVAELVGEHDARRYGALLISSANGIAGMEASSQLTDPKWGGLSAEDLVDTLVDLIAARKPSG</sequence>
<dbReference type="PANTHER" id="PTHR30055">
    <property type="entry name" value="HTH-TYPE TRANSCRIPTIONAL REGULATOR RUTR"/>
    <property type="match status" value="1"/>
</dbReference>
<dbReference type="Gene3D" id="1.10.357.10">
    <property type="entry name" value="Tetracycline Repressor, domain 2"/>
    <property type="match status" value="1"/>
</dbReference>
<keyword evidence="7" id="KW-1185">Reference proteome</keyword>
<dbReference type="RefSeq" id="WP_023363723.1">
    <property type="nucleotide sequence ID" value="NC_022657.1"/>
</dbReference>
<evidence type="ECO:0000313" key="6">
    <source>
        <dbReference type="EMBL" id="AGZ43133.1"/>
    </source>
</evidence>
<feature type="domain" description="HTH tetR-type" evidence="5">
    <location>
        <begin position="9"/>
        <end position="69"/>
    </location>
</feature>
<evidence type="ECO:0000313" key="7">
    <source>
        <dbReference type="Proteomes" id="UP000017746"/>
    </source>
</evidence>
<dbReference type="PROSITE" id="PS50977">
    <property type="entry name" value="HTH_TETR_2"/>
    <property type="match status" value="1"/>
</dbReference>
<dbReference type="Pfam" id="PF13305">
    <property type="entry name" value="TetR_C_33"/>
    <property type="match status" value="1"/>
</dbReference>
<feature type="DNA-binding region" description="H-T-H motif" evidence="4">
    <location>
        <begin position="32"/>
        <end position="51"/>
    </location>
</feature>
<organism evidence="6 7">
    <name type="scientific">Actinoplanes friuliensis DSM 7358</name>
    <dbReference type="NCBI Taxonomy" id="1246995"/>
    <lineage>
        <taxon>Bacteria</taxon>
        <taxon>Bacillati</taxon>
        <taxon>Actinomycetota</taxon>
        <taxon>Actinomycetes</taxon>
        <taxon>Micromonosporales</taxon>
        <taxon>Micromonosporaceae</taxon>
        <taxon>Actinoplanes</taxon>
    </lineage>
</organism>
<dbReference type="PRINTS" id="PR00455">
    <property type="entry name" value="HTHTETR"/>
</dbReference>
<dbReference type="SUPFAM" id="SSF46689">
    <property type="entry name" value="Homeodomain-like"/>
    <property type="match status" value="1"/>
</dbReference>
<dbReference type="EMBL" id="CP006272">
    <property type="protein sequence ID" value="AGZ43133.1"/>
    <property type="molecule type" value="Genomic_DNA"/>
</dbReference>
<dbReference type="PATRIC" id="fig|1246995.3.peg.4930"/>
<dbReference type="AlphaFoldDB" id="U5W1P6"/>
<dbReference type="SUPFAM" id="SSF48498">
    <property type="entry name" value="Tetracyclin repressor-like, C-terminal domain"/>
    <property type="match status" value="1"/>
</dbReference>
<name>U5W1P6_9ACTN</name>
<dbReference type="OrthoDB" id="3173376at2"/>
<protein>
    <submittedName>
        <fullName evidence="6">Transcriptional regulator</fullName>
    </submittedName>
</protein>
<dbReference type="InterPro" id="IPR036271">
    <property type="entry name" value="Tet_transcr_reg_TetR-rel_C_sf"/>
</dbReference>
<evidence type="ECO:0000256" key="2">
    <source>
        <dbReference type="ARBA" id="ARBA00023125"/>
    </source>
</evidence>
<dbReference type="HOGENOM" id="CLU_069356_40_0_11"/>
<gene>
    <name evidence="6" type="ORF">AFR_24335</name>
</gene>
<dbReference type="STRING" id="1246995.AFR_24335"/>
<keyword evidence="3" id="KW-0804">Transcription</keyword>
<keyword evidence="2 4" id="KW-0238">DNA-binding</keyword>
<evidence type="ECO:0000259" key="5">
    <source>
        <dbReference type="PROSITE" id="PS50977"/>
    </source>
</evidence>
<dbReference type="PANTHER" id="PTHR30055:SF226">
    <property type="entry name" value="HTH-TYPE TRANSCRIPTIONAL REGULATOR PKSA"/>
    <property type="match status" value="1"/>
</dbReference>
<reference evidence="6 7" key="1">
    <citation type="journal article" date="2014" name="J. Biotechnol.">
        <title>Complete genome sequence of the actinobacterium Actinoplanes friuliensis HAG 010964, producer of the lipopeptide antibiotic friulimycin.</title>
        <authorList>
            <person name="Ruckert C."/>
            <person name="Szczepanowski R."/>
            <person name="Albersmeier A."/>
            <person name="Goesmann A."/>
            <person name="Fischer N."/>
            <person name="Steinkamper A."/>
            <person name="Puhler A."/>
            <person name="Biener R."/>
            <person name="Schwartz D."/>
            <person name="Kalinowski J."/>
        </authorList>
    </citation>
    <scope>NUCLEOTIDE SEQUENCE [LARGE SCALE GENOMIC DNA]</scope>
    <source>
        <strain evidence="6 7">DSM 7358</strain>
    </source>
</reference>
<evidence type="ECO:0000256" key="3">
    <source>
        <dbReference type="ARBA" id="ARBA00023163"/>
    </source>
</evidence>
<dbReference type="Pfam" id="PF00440">
    <property type="entry name" value="TetR_N"/>
    <property type="match status" value="1"/>
</dbReference>
<evidence type="ECO:0000256" key="4">
    <source>
        <dbReference type="PROSITE-ProRule" id="PRU00335"/>
    </source>
</evidence>
<dbReference type="InterPro" id="IPR025996">
    <property type="entry name" value="MT1864/Rv1816-like_C"/>
</dbReference>
<evidence type="ECO:0000256" key="1">
    <source>
        <dbReference type="ARBA" id="ARBA00023015"/>
    </source>
</evidence>
<keyword evidence="1" id="KW-0805">Transcription regulation</keyword>
<dbReference type="GO" id="GO:0003700">
    <property type="term" value="F:DNA-binding transcription factor activity"/>
    <property type="evidence" value="ECO:0007669"/>
    <property type="project" value="TreeGrafter"/>
</dbReference>